<dbReference type="Proteomes" id="UP000186218">
    <property type="component" value="Unassembled WGS sequence"/>
</dbReference>
<dbReference type="CDD" id="cd03802">
    <property type="entry name" value="GT4_AviGT4-like"/>
    <property type="match status" value="1"/>
</dbReference>
<dbReference type="Gene3D" id="3.40.50.2000">
    <property type="entry name" value="Glycogen Phosphorylase B"/>
    <property type="match status" value="2"/>
</dbReference>
<evidence type="ECO:0000256" key="2">
    <source>
        <dbReference type="ARBA" id="ARBA00022679"/>
    </source>
</evidence>
<dbReference type="SUPFAM" id="SSF53756">
    <property type="entry name" value="UDP-Glycosyltransferase/glycogen phosphorylase"/>
    <property type="match status" value="1"/>
</dbReference>
<dbReference type="Pfam" id="PF13439">
    <property type="entry name" value="Glyco_transf_4"/>
    <property type="match status" value="1"/>
</dbReference>
<sequence length="360" mass="38255">MTAGLRVALLGPSRFPIVEPFAGGLEAHVHALATSLADRGHRVTLFAAEGSSTPRPCDEIRVRHLDIARSPSVADHGPDLGMMPTLAEDHAYLSLMTELAGRPDEFDVVHNHSLHPLPIAMSSSLRRPMLTTLHTPPLPWLEPVVRAGSASGFAAVSDHTARQWRRVAGDVDVVHNGISPDEWPVGPGGGHAVWSGRIVPEKAPHLALHAATRAGVGLRLAGPIADPDYYDRQVRPLLGGSHRYLGHLRQQELARVVGSASVAIVTPVWDEPYGLVVAEALACGTPVAAFARGGIPEIITADCGRLAPAGDVSALTAALVDAGRLSRHAARRRAIEFCGADRMVERYIDVYTRPVTAVAG</sequence>
<accession>A0A1N7EPG8</accession>
<feature type="domain" description="Glycosyl transferase family 1" evidence="3">
    <location>
        <begin position="194"/>
        <end position="320"/>
    </location>
</feature>
<dbReference type="AlphaFoldDB" id="A0A1N7EPG8"/>
<protein>
    <submittedName>
        <fullName evidence="5">Glycosyltransferase involved in cell wall bisynthesis</fullName>
    </submittedName>
</protein>
<dbReference type="Pfam" id="PF00534">
    <property type="entry name" value="Glycos_transf_1"/>
    <property type="match status" value="1"/>
</dbReference>
<organism evidence="5 6">
    <name type="scientific">Williamsia sterculiae</name>
    <dbReference type="NCBI Taxonomy" id="1344003"/>
    <lineage>
        <taxon>Bacteria</taxon>
        <taxon>Bacillati</taxon>
        <taxon>Actinomycetota</taxon>
        <taxon>Actinomycetes</taxon>
        <taxon>Mycobacteriales</taxon>
        <taxon>Nocardiaceae</taxon>
        <taxon>Williamsia</taxon>
    </lineage>
</organism>
<dbReference type="InterPro" id="IPR028098">
    <property type="entry name" value="Glyco_trans_4-like_N"/>
</dbReference>
<feature type="domain" description="Glycosyltransferase subfamily 4-like N-terminal" evidence="4">
    <location>
        <begin position="23"/>
        <end position="181"/>
    </location>
</feature>
<gene>
    <name evidence="5" type="ORF">SAMN05445060_1533</name>
</gene>
<evidence type="ECO:0000259" key="4">
    <source>
        <dbReference type="Pfam" id="PF13439"/>
    </source>
</evidence>
<dbReference type="OrthoDB" id="9809227at2"/>
<evidence type="ECO:0000313" key="6">
    <source>
        <dbReference type="Proteomes" id="UP000186218"/>
    </source>
</evidence>
<evidence type="ECO:0000313" key="5">
    <source>
        <dbReference type="EMBL" id="SIR89997.1"/>
    </source>
</evidence>
<dbReference type="PANTHER" id="PTHR12526:SF595">
    <property type="entry name" value="BLL5217 PROTEIN"/>
    <property type="match status" value="1"/>
</dbReference>
<dbReference type="STRING" id="1344003.SAMN05445060_1533"/>
<dbReference type="GO" id="GO:0016757">
    <property type="term" value="F:glycosyltransferase activity"/>
    <property type="evidence" value="ECO:0007669"/>
    <property type="project" value="UniProtKB-KW"/>
</dbReference>
<proteinExistence type="predicted"/>
<name>A0A1N7EPG8_9NOCA</name>
<keyword evidence="6" id="KW-1185">Reference proteome</keyword>
<dbReference type="RefSeq" id="WP_076478038.1">
    <property type="nucleotide sequence ID" value="NZ_FTNT01000003.1"/>
</dbReference>
<dbReference type="EMBL" id="FTNT01000003">
    <property type="protein sequence ID" value="SIR89997.1"/>
    <property type="molecule type" value="Genomic_DNA"/>
</dbReference>
<keyword evidence="2 5" id="KW-0808">Transferase</keyword>
<dbReference type="PANTHER" id="PTHR12526">
    <property type="entry name" value="GLYCOSYLTRANSFERASE"/>
    <property type="match status" value="1"/>
</dbReference>
<dbReference type="InterPro" id="IPR001296">
    <property type="entry name" value="Glyco_trans_1"/>
</dbReference>
<reference evidence="5 6" key="1">
    <citation type="submission" date="2017-01" db="EMBL/GenBank/DDBJ databases">
        <authorList>
            <person name="Mah S.A."/>
            <person name="Swanson W.J."/>
            <person name="Moy G.W."/>
            <person name="Vacquier V.D."/>
        </authorList>
    </citation>
    <scope>NUCLEOTIDE SEQUENCE [LARGE SCALE GENOMIC DNA]</scope>
    <source>
        <strain evidence="5 6">CPCC 203464</strain>
    </source>
</reference>
<evidence type="ECO:0000256" key="1">
    <source>
        <dbReference type="ARBA" id="ARBA00022676"/>
    </source>
</evidence>
<keyword evidence="1" id="KW-0328">Glycosyltransferase</keyword>
<evidence type="ECO:0000259" key="3">
    <source>
        <dbReference type="Pfam" id="PF00534"/>
    </source>
</evidence>